<evidence type="ECO:0000313" key="2">
    <source>
        <dbReference type="EMBL" id="PIU24071.1"/>
    </source>
</evidence>
<reference evidence="3" key="1">
    <citation type="submission" date="2017-09" db="EMBL/GenBank/DDBJ databases">
        <title>Depth-based differentiation of microbial function through sediment-hosted aquifers and enrichment of novel symbionts in the deep terrestrial subsurface.</title>
        <authorList>
            <person name="Probst A.J."/>
            <person name="Ladd B."/>
            <person name="Jarett J.K."/>
            <person name="Geller-Mcgrath D.E."/>
            <person name="Sieber C.M.K."/>
            <person name="Emerson J.B."/>
            <person name="Anantharaman K."/>
            <person name="Thomas B.C."/>
            <person name="Malmstrom R."/>
            <person name="Stieglmeier M."/>
            <person name="Klingl A."/>
            <person name="Woyke T."/>
            <person name="Ryan C.M."/>
            <person name="Banfield J.F."/>
        </authorList>
    </citation>
    <scope>NUCLEOTIDE SEQUENCE [LARGE SCALE GENOMIC DNA]</scope>
</reference>
<dbReference type="EMBL" id="PEXI01000094">
    <property type="protein sequence ID" value="PIU24071.1"/>
    <property type="molecule type" value="Genomic_DNA"/>
</dbReference>
<dbReference type="AlphaFoldDB" id="A0A2M6YBI9"/>
<keyword evidence="1" id="KW-0175">Coiled coil</keyword>
<accession>A0A2M6YBI9</accession>
<evidence type="ECO:0000256" key="1">
    <source>
        <dbReference type="SAM" id="Coils"/>
    </source>
</evidence>
<comment type="caution">
    <text evidence="2">The sequence shown here is derived from an EMBL/GenBank/DDBJ whole genome shotgun (WGS) entry which is preliminary data.</text>
</comment>
<gene>
    <name evidence="2" type="ORF">COT12_02990</name>
</gene>
<name>A0A2M6YBI9_9BACT</name>
<protein>
    <recommendedName>
        <fullName evidence="4">50S ribosomal protein L7/L12</fullName>
    </recommendedName>
</protein>
<sequence>MIFLVYKLKSILLKKIMAKTNKNNLDFPSEEDLVSIKQLLDSAENQIRRAKSLIFHTEIEEKAKEITLQNENVGTDNVIEGVFDGESFISPDGKNYPVPANYASKSKLVSGDVLKLTIMPDGTFVYKQINPVERKKIIGELEESADGWRINVDGQLYNVLTASITYYKAMTGDRVVGLIPEDGKSNWAAIENIITEEN</sequence>
<evidence type="ECO:0008006" key="4">
    <source>
        <dbReference type="Google" id="ProtNLM"/>
    </source>
</evidence>
<dbReference type="Proteomes" id="UP000229896">
    <property type="component" value="Unassembled WGS sequence"/>
</dbReference>
<proteinExistence type="predicted"/>
<evidence type="ECO:0000313" key="3">
    <source>
        <dbReference type="Proteomes" id="UP000229896"/>
    </source>
</evidence>
<feature type="coiled-coil region" evidence="1">
    <location>
        <begin position="33"/>
        <end position="60"/>
    </location>
</feature>
<organism evidence="2 3">
    <name type="scientific">Candidatus Berkelbacteria bacterium CG08_land_8_20_14_0_20_39_8</name>
    <dbReference type="NCBI Taxonomy" id="1974511"/>
    <lineage>
        <taxon>Bacteria</taxon>
        <taxon>Candidatus Berkelbacteria</taxon>
    </lineage>
</organism>